<feature type="binding site" evidence="12">
    <location>
        <position position="213"/>
    </location>
    <ligand>
        <name>Zn(2+)</name>
        <dbReference type="ChEBI" id="CHEBI:29105"/>
    </ligand>
</feature>
<dbReference type="InterPro" id="IPR036873">
    <property type="entry name" value="Rhodanese-like_dom_sf"/>
</dbReference>
<organism evidence="14 15">
    <name type="scientific">Metschnikowia bicuspidata</name>
    <dbReference type="NCBI Taxonomy" id="27322"/>
    <lineage>
        <taxon>Eukaryota</taxon>
        <taxon>Fungi</taxon>
        <taxon>Dikarya</taxon>
        <taxon>Ascomycota</taxon>
        <taxon>Saccharomycotina</taxon>
        <taxon>Pichiomycetes</taxon>
        <taxon>Metschnikowiaceae</taxon>
        <taxon>Metschnikowia</taxon>
    </lineage>
</organism>
<dbReference type="GO" id="GO:0004792">
    <property type="term" value="F:thiosulfate-cyanide sulfurtransferase activity"/>
    <property type="evidence" value="ECO:0007669"/>
    <property type="project" value="TreeGrafter"/>
</dbReference>
<evidence type="ECO:0000313" key="14">
    <source>
        <dbReference type="EMBL" id="RKP28860.1"/>
    </source>
</evidence>
<dbReference type="Pfam" id="PF00581">
    <property type="entry name" value="Rhodanese"/>
    <property type="match status" value="1"/>
</dbReference>
<dbReference type="GO" id="GO:0005829">
    <property type="term" value="C:cytosol"/>
    <property type="evidence" value="ECO:0007669"/>
    <property type="project" value="UniProtKB-SubCell"/>
</dbReference>
<dbReference type="PANTHER" id="PTHR10953">
    <property type="entry name" value="UBIQUITIN-ACTIVATING ENZYME E1"/>
    <property type="match status" value="1"/>
</dbReference>
<feature type="binding site" evidence="12">
    <location>
        <begin position="171"/>
        <end position="172"/>
    </location>
    <ligand>
        <name>ATP</name>
        <dbReference type="ChEBI" id="CHEBI:30616"/>
    </ligand>
</feature>
<dbReference type="InterPro" id="IPR045886">
    <property type="entry name" value="ThiF/MoeB/HesA"/>
</dbReference>
<evidence type="ECO:0000256" key="7">
    <source>
        <dbReference type="ARBA" id="ARBA00022741"/>
    </source>
</evidence>
<dbReference type="PANTHER" id="PTHR10953:SF102">
    <property type="entry name" value="ADENYLYLTRANSFERASE AND SULFURTRANSFERASE MOCS3"/>
    <property type="match status" value="1"/>
</dbReference>
<evidence type="ECO:0000256" key="4">
    <source>
        <dbReference type="ARBA" id="ARBA00022694"/>
    </source>
</evidence>
<keyword evidence="15" id="KW-1185">Reference proteome</keyword>
<feature type="binding site" evidence="12">
    <location>
        <position position="216"/>
    </location>
    <ligand>
        <name>Zn(2+)</name>
        <dbReference type="ChEBI" id="CHEBI:29105"/>
    </ligand>
</feature>
<feature type="binding site" evidence="12">
    <location>
        <position position="82"/>
    </location>
    <ligand>
        <name>ATP</name>
        <dbReference type="ChEBI" id="CHEBI:30616"/>
    </ligand>
</feature>
<dbReference type="SUPFAM" id="SSF69572">
    <property type="entry name" value="Activating enzymes of the ubiquitin-like proteins"/>
    <property type="match status" value="1"/>
</dbReference>
<dbReference type="GO" id="GO:0042292">
    <property type="term" value="F:URM1 activating enzyme activity"/>
    <property type="evidence" value="ECO:0007669"/>
    <property type="project" value="TreeGrafter"/>
</dbReference>
<comment type="subcellular location">
    <subcellularLocation>
        <location evidence="1">Cytoplasm</location>
        <location evidence="1">Cytosol</location>
    </subcellularLocation>
</comment>
<dbReference type="InterPro" id="IPR028885">
    <property type="entry name" value="MOCS3/Uba4"/>
</dbReference>
<keyword evidence="11 12" id="KW-0511">Multifunctional enzyme</keyword>
<dbReference type="Pfam" id="PF00899">
    <property type="entry name" value="ThiF"/>
    <property type="match status" value="1"/>
</dbReference>
<keyword evidence="6 12" id="KW-0479">Metal-binding</keyword>
<dbReference type="OrthoDB" id="10261062at2759"/>
<evidence type="ECO:0000256" key="2">
    <source>
        <dbReference type="ARBA" id="ARBA00022490"/>
    </source>
</evidence>
<dbReference type="FunFam" id="3.40.50.720:FF:000033">
    <property type="entry name" value="Adenylyltransferase and sulfurtransferase MOCS3"/>
    <property type="match status" value="1"/>
</dbReference>
<dbReference type="GO" id="GO:0005524">
    <property type="term" value="F:ATP binding"/>
    <property type="evidence" value="ECO:0007669"/>
    <property type="project" value="UniProtKB-KW"/>
</dbReference>
<evidence type="ECO:0000256" key="3">
    <source>
        <dbReference type="ARBA" id="ARBA00022679"/>
    </source>
</evidence>
<dbReference type="GO" id="GO:0002143">
    <property type="term" value="P:tRNA wobble position uridine thiolation"/>
    <property type="evidence" value="ECO:0007669"/>
    <property type="project" value="InterPro"/>
</dbReference>
<protein>
    <submittedName>
        <fullName evidence="14">Putative molybdopterin synthase sulfurylase</fullName>
    </submittedName>
</protein>
<dbReference type="Proteomes" id="UP000268321">
    <property type="component" value="Unassembled WGS sequence"/>
</dbReference>
<evidence type="ECO:0000259" key="13">
    <source>
        <dbReference type="PROSITE" id="PS50206"/>
    </source>
</evidence>
<evidence type="ECO:0000256" key="8">
    <source>
        <dbReference type="ARBA" id="ARBA00022786"/>
    </source>
</evidence>
<dbReference type="InterPro" id="IPR000594">
    <property type="entry name" value="ThiF_NAD_FAD-bd"/>
</dbReference>
<name>A0A4P9ZAM9_9ASCO</name>
<dbReference type="GO" id="GO:0070566">
    <property type="term" value="F:adenylyltransferase activity"/>
    <property type="evidence" value="ECO:0007669"/>
    <property type="project" value="InterPro"/>
</dbReference>
<feature type="binding site" evidence="12">
    <location>
        <position position="292"/>
    </location>
    <ligand>
        <name>Zn(2+)</name>
        <dbReference type="ChEBI" id="CHEBI:29105"/>
    </ligand>
</feature>
<feature type="active site" description="Glycyl thioester intermediate; for adenylyltransferase activity" evidence="12">
    <location>
        <position position="230"/>
    </location>
</feature>
<feature type="binding site" evidence="12">
    <location>
        <position position="289"/>
    </location>
    <ligand>
        <name>Zn(2+)</name>
        <dbReference type="ChEBI" id="CHEBI:29105"/>
    </ligand>
</feature>
<dbReference type="InterPro" id="IPR001763">
    <property type="entry name" value="Rhodanese-like_dom"/>
</dbReference>
<evidence type="ECO:0000256" key="5">
    <source>
        <dbReference type="ARBA" id="ARBA00022695"/>
    </source>
</evidence>
<dbReference type="SMART" id="SM00450">
    <property type="entry name" value="RHOD"/>
    <property type="match status" value="1"/>
</dbReference>
<dbReference type="HAMAP" id="MF_03049">
    <property type="entry name" value="MOCS3_Uba4"/>
    <property type="match status" value="1"/>
</dbReference>
<feature type="domain" description="Rhodanese" evidence="13">
    <location>
        <begin position="339"/>
        <end position="436"/>
    </location>
</feature>
<evidence type="ECO:0000256" key="9">
    <source>
        <dbReference type="ARBA" id="ARBA00022833"/>
    </source>
</evidence>
<keyword evidence="7 12" id="KW-0547">Nucleotide-binding</keyword>
<feature type="active site" description="Cysteine persulfide intermediate; for sulfurtransferase activity" evidence="12">
    <location>
        <position position="395"/>
    </location>
</feature>
<evidence type="ECO:0000256" key="10">
    <source>
        <dbReference type="ARBA" id="ARBA00022840"/>
    </source>
</evidence>
<feature type="binding site" evidence="12">
    <location>
        <begin position="110"/>
        <end position="114"/>
    </location>
    <ligand>
        <name>ATP</name>
        <dbReference type="ChEBI" id="CHEBI:30616"/>
    </ligand>
</feature>
<dbReference type="CDD" id="cd00757">
    <property type="entry name" value="ThiF_MoeB_HesA_family"/>
    <property type="match status" value="1"/>
</dbReference>
<gene>
    <name evidence="12" type="primary">UBA4</name>
    <name evidence="14" type="ORF">METBISCDRAFT_20035</name>
</gene>
<comment type="pathway">
    <text evidence="12">tRNA modification; 5-methoxycarbonylmethyl-2-thiouridine-tRNA biosynthesis.</text>
</comment>
<feature type="binding site" evidence="12">
    <location>
        <position position="103"/>
    </location>
    <ligand>
        <name>ATP</name>
        <dbReference type="ChEBI" id="CHEBI:30616"/>
    </ligand>
</feature>
<feature type="binding site" evidence="12">
    <location>
        <position position="127"/>
    </location>
    <ligand>
        <name>ATP</name>
        <dbReference type="ChEBI" id="CHEBI:30616"/>
    </ligand>
</feature>
<keyword evidence="10 12" id="KW-0067">ATP-binding</keyword>
<dbReference type="EMBL" id="ML004554">
    <property type="protein sequence ID" value="RKP28860.1"/>
    <property type="molecule type" value="Genomic_DNA"/>
</dbReference>
<dbReference type="GO" id="GO:0032447">
    <property type="term" value="P:protein urmylation"/>
    <property type="evidence" value="ECO:0007669"/>
    <property type="project" value="TreeGrafter"/>
</dbReference>
<evidence type="ECO:0000256" key="1">
    <source>
        <dbReference type="ARBA" id="ARBA00004514"/>
    </source>
</evidence>
<dbReference type="InterPro" id="IPR035985">
    <property type="entry name" value="Ubiquitin-activating_enz"/>
</dbReference>
<keyword evidence="8" id="KW-0833">Ubl conjugation pathway</keyword>
<evidence type="ECO:0000256" key="6">
    <source>
        <dbReference type="ARBA" id="ARBA00022723"/>
    </source>
</evidence>
<dbReference type="PROSITE" id="PS50206">
    <property type="entry name" value="RHODANESE_3"/>
    <property type="match status" value="1"/>
</dbReference>
<evidence type="ECO:0000256" key="11">
    <source>
        <dbReference type="ARBA" id="ARBA00023268"/>
    </source>
</evidence>
<keyword evidence="3 12" id="KW-0808">Transferase</keyword>
<keyword evidence="5" id="KW-0548">Nucleotidyltransferase</keyword>
<evidence type="ECO:0000256" key="12">
    <source>
        <dbReference type="HAMAP-Rule" id="MF_03049"/>
    </source>
</evidence>
<keyword evidence="4 12" id="KW-0819">tRNA processing</keyword>
<keyword evidence="9 12" id="KW-0862">Zinc</keyword>
<evidence type="ECO:0000313" key="15">
    <source>
        <dbReference type="Proteomes" id="UP000268321"/>
    </source>
</evidence>
<dbReference type="GO" id="GO:0046872">
    <property type="term" value="F:metal ion binding"/>
    <property type="evidence" value="ECO:0007669"/>
    <property type="project" value="UniProtKB-KW"/>
</dbReference>
<reference evidence="15" key="1">
    <citation type="journal article" date="2018" name="Nat. Microbiol.">
        <title>Leveraging single-cell genomics to expand the fungal tree of life.</title>
        <authorList>
            <person name="Ahrendt S.R."/>
            <person name="Quandt C.A."/>
            <person name="Ciobanu D."/>
            <person name="Clum A."/>
            <person name="Salamov A."/>
            <person name="Andreopoulos B."/>
            <person name="Cheng J.F."/>
            <person name="Woyke T."/>
            <person name="Pelin A."/>
            <person name="Henrissat B."/>
            <person name="Reynolds N.K."/>
            <person name="Benny G.L."/>
            <person name="Smith M.E."/>
            <person name="James T.Y."/>
            <person name="Grigoriev I.V."/>
        </authorList>
    </citation>
    <scope>NUCLEOTIDE SEQUENCE [LARGE SCALE GENOMIC DNA]</scope>
    <source>
        <strain evidence="15">Baker2002</strain>
    </source>
</reference>
<dbReference type="UniPathway" id="UPA00988"/>
<sequence>MSDTEIEALRRRVAELEAENAHLRLHNQEPKPQAHSDANGDLGLSLAEYRRYGRQMIVPEFGSLPAQLKLKNARILVVGAGGLGCPALLYLATAGIGTIGIVDNDIVEHSNLHRQVLHTTARVGMLKCESAKTYLNQLNPHVRVELHTVRLSNENSFDIIGAYDLVVDCTDTPATRYLINDVSVLSGKPIVSGSGVTTHGQLSILNFGNSGPCYRCFYPQPPKPESVCTCGDSGVFGPAIGLTGVMLAIETIKVLTGHYDTCFAPFLLLYSAYPPSLRSFKMRGRKTDCAVCGAEPTITKEIIESGAVDYHVFCGSVSYNVVAAEERLSAVDAHRLLNTNKRALLIDVRPKEQYLICNIANSQNIEWERTLSRADSIEQYFPPDFRDCDPILVICRYGNDSRHALRRLKDVLRYRNVYDVVGGVDGWSKDIDPLLPQY</sequence>
<proteinExistence type="inferred from homology"/>
<comment type="similarity">
    <text evidence="12">In the N-terminal section; belongs to the HesA/MoeB/ThiF family. UBA4 subfamily.</text>
</comment>
<dbReference type="Gene3D" id="3.40.250.10">
    <property type="entry name" value="Rhodanese-like domain"/>
    <property type="match status" value="1"/>
</dbReference>
<comment type="cofactor">
    <cofactor evidence="12">
        <name>Zn(2+)</name>
        <dbReference type="ChEBI" id="CHEBI:29105"/>
    </cofactor>
    <text evidence="12">Binds 1 zinc ion per subunit.</text>
</comment>
<dbReference type="Gene3D" id="3.40.50.720">
    <property type="entry name" value="NAD(P)-binding Rossmann-like Domain"/>
    <property type="match status" value="1"/>
</dbReference>
<accession>A0A4P9ZAM9</accession>
<keyword evidence="2 12" id="KW-0963">Cytoplasm</keyword>
<dbReference type="AlphaFoldDB" id="A0A4P9ZAM9"/>